<reference evidence="4" key="2">
    <citation type="journal article" date="2020" name="Plant J.">
        <title>Transposons played a major role in the diversification between the closely related almond and peach genomes: results from the almond genome sequence.</title>
        <authorList>
            <person name="Alioto T."/>
            <person name="Alexiou K.G."/>
            <person name="Bardil A."/>
            <person name="Barteri F."/>
            <person name="Castanera R."/>
            <person name="Cruz F."/>
            <person name="Dhingra A."/>
            <person name="Duval H."/>
            <person name="Fernandez I Marti A."/>
            <person name="Frias L."/>
            <person name="Galan B."/>
            <person name="Garcia J.L."/>
            <person name="Howad W."/>
            <person name="Gomez-Garrido J."/>
            <person name="Gut M."/>
            <person name="Julca I."/>
            <person name="Morata J."/>
            <person name="Puigdomenech P."/>
            <person name="Ribeca P."/>
            <person name="Rubio Cabetas M.J."/>
            <person name="Vlasova A."/>
            <person name="Wirthensohn M."/>
            <person name="Garcia-Mas J."/>
            <person name="Gabaldon T."/>
            <person name="Casacuberta J.M."/>
            <person name="Arus P."/>
        </authorList>
    </citation>
    <scope>NUCLEOTIDE SEQUENCE [LARGE SCALE GENOMIC DNA]</scope>
    <source>
        <strain evidence="4">cv. Texas</strain>
    </source>
</reference>
<reference evidence="2 5" key="3">
    <citation type="journal article" date="2022" name="G3 (Bethesda)">
        <title>Whole-genome sequence and methylome profiling of the almond [Prunus dulcis (Mill.) D.A. Webb] cultivar 'Nonpareil'.</title>
        <authorList>
            <person name="D'Amico-Willman K.M."/>
            <person name="Ouma W.Z."/>
            <person name="Meulia T."/>
            <person name="Sideli G.M."/>
            <person name="Gradziel T.M."/>
            <person name="Fresnedo-Ramirez J."/>
        </authorList>
    </citation>
    <scope>NUCLEOTIDE SEQUENCE [LARGE SCALE GENOMIC DNA]</scope>
    <source>
        <strain evidence="2">Clone GOH B32 T37-40</strain>
    </source>
</reference>
<dbReference type="InParanoid" id="A0A5E4FQR8"/>
<name>A0A5E4FQR8_PRUDU</name>
<organism evidence="3 4">
    <name type="scientific">Prunus dulcis</name>
    <name type="common">Almond</name>
    <name type="synonym">Amygdalus dulcis</name>
    <dbReference type="NCBI Taxonomy" id="3755"/>
    <lineage>
        <taxon>Eukaryota</taxon>
        <taxon>Viridiplantae</taxon>
        <taxon>Streptophyta</taxon>
        <taxon>Embryophyta</taxon>
        <taxon>Tracheophyta</taxon>
        <taxon>Spermatophyta</taxon>
        <taxon>Magnoliopsida</taxon>
        <taxon>eudicotyledons</taxon>
        <taxon>Gunneridae</taxon>
        <taxon>Pentapetalae</taxon>
        <taxon>rosids</taxon>
        <taxon>fabids</taxon>
        <taxon>Rosales</taxon>
        <taxon>Rosaceae</taxon>
        <taxon>Amygdaloideae</taxon>
        <taxon>Amygdaleae</taxon>
        <taxon>Prunus</taxon>
    </lineage>
</organism>
<evidence type="ECO:0000256" key="1">
    <source>
        <dbReference type="SAM" id="MobiDB-lite"/>
    </source>
</evidence>
<dbReference type="Proteomes" id="UP001054821">
    <property type="component" value="Chromosome 3"/>
</dbReference>
<protein>
    <submittedName>
        <fullName evidence="3">Uncharacterized protein</fullName>
    </submittedName>
</protein>
<evidence type="ECO:0000313" key="3">
    <source>
        <dbReference type="EMBL" id="VVA29831.1"/>
    </source>
</evidence>
<dbReference type="Gramene" id="VVA29831">
    <property type="protein sequence ID" value="VVA29831"/>
    <property type="gene ID" value="Prudul26B012193"/>
</dbReference>
<dbReference type="Proteomes" id="UP000327085">
    <property type="component" value="Chromosome 3"/>
</dbReference>
<proteinExistence type="predicted"/>
<feature type="region of interest" description="Disordered" evidence="1">
    <location>
        <begin position="1"/>
        <end position="28"/>
    </location>
</feature>
<dbReference type="EMBL" id="CABIKO010000174">
    <property type="protein sequence ID" value="VVA29831.1"/>
    <property type="molecule type" value="Genomic_DNA"/>
</dbReference>
<evidence type="ECO:0000313" key="2">
    <source>
        <dbReference type="EMBL" id="KAI5339547.1"/>
    </source>
</evidence>
<accession>A0A5E4FQR8</accession>
<dbReference type="AlphaFoldDB" id="A0A5E4FQR8"/>
<evidence type="ECO:0000313" key="4">
    <source>
        <dbReference type="Proteomes" id="UP000327085"/>
    </source>
</evidence>
<reference evidence="3" key="1">
    <citation type="submission" date="2019-07" db="EMBL/GenBank/DDBJ databases">
        <authorList>
            <person name="Alioto T."/>
            <person name="Alioto T."/>
            <person name="Gomez Garrido J."/>
        </authorList>
    </citation>
    <scope>NUCLEOTIDE SEQUENCE</scope>
</reference>
<gene>
    <name evidence="3" type="ORF">ALMOND_2B012193</name>
    <name evidence="2" type="ORF">L3X38_018819</name>
</gene>
<dbReference type="EMBL" id="JAJFAZ020000003">
    <property type="protein sequence ID" value="KAI5339547.1"/>
    <property type="molecule type" value="Genomic_DNA"/>
</dbReference>
<keyword evidence="5" id="KW-1185">Reference proteome</keyword>
<evidence type="ECO:0000313" key="5">
    <source>
        <dbReference type="Proteomes" id="UP001054821"/>
    </source>
</evidence>
<sequence>MDSLQNPNPERHRRSHDSNVRPKIGPLGLSPKKIGEDIAGVLNIMAWVGSVYDFACSVCLGEDKGLRQLRLRMGVGEVGIGGQLLGLGVELVMAAEFSQDSCCGLGWVGL</sequence>